<dbReference type="SUPFAM" id="SSF54843">
    <property type="entry name" value="Ribosomal protein L22"/>
    <property type="match status" value="1"/>
</dbReference>
<evidence type="ECO:0000256" key="1">
    <source>
        <dbReference type="ARBA" id="ARBA00002791"/>
    </source>
</evidence>
<accession>A0AAV5A5A3</accession>
<dbReference type="GO" id="GO:0006412">
    <property type="term" value="P:translation"/>
    <property type="evidence" value="ECO:0007669"/>
    <property type="project" value="InterPro"/>
</dbReference>
<comment type="pathway">
    <text evidence="3 14">Protein modification; protein glycosylation.</text>
</comment>
<proteinExistence type="inferred from homology"/>
<dbReference type="GO" id="GO:1990904">
    <property type="term" value="C:ribonucleoprotein complex"/>
    <property type="evidence" value="ECO:0007669"/>
    <property type="project" value="UniProtKB-KW"/>
</dbReference>
<evidence type="ECO:0000256" key="10">
    <source>
        <dbReference type="ARBA" id="ARBA00022989"/>
    </source>
</evidence>
<feature type="transmembrane region" description="Helical" evidence="14">
    <location>
        <begin position="741"/>
        <end position="758"/>
    </location>
</feature>
<protein>
    <recommendedName>
        <fullName evidence="14">Dolichyl-diphosphooligosaccharide--protein glycosyltransferase subunit 1</fullName>
    </recommendedName>
</protein>
<comment type="subunit">
    <text evidence="14">Component of the oligosaccharyltransferase (OST) complex.</text>
</comment>
<dbReference type="PANTHER" id="PTHR21049:SF0">
    <property type="entry name" value="DOLICHYL-DIPHOSPHOOLIGOSACCHARIDE--PROTEIN GLYCOSYLTRANSFERASE SUBUNIT 1"/>
    <property type="match status" value="1"/>
</dbReference>
<keyword evidence="10 14" id="KW-1133">Transmembrane helix</keyword>
<dbReference type="EMBL" id="BPWL01000002">
    <property type="protein sequence ID" value="GJJ07075.1"/>
    <property type="molecule type" value="Genomic_DNA"/>
</dbReference>
<evidence type="ECO:0000256" key="2">
    <source>
        <dbReference type="ARBA" id="ARBA00004115"/>
    </source>
</evidence>
<dbReference type="GO" id="GO:0003735">
    <property type="term" value="F:structural constituent of ribosome"/>
    <property type="evidence" value="ECO:0007669"/>
    <property type="project" value="InterPro"/>
</dbReference>
<evidence type="ECO:0000256" key="6">
    <source>
        <dbReference type="ARBA" id="ARBA00022692"/>
    </source>
</evidence>
<evidence type="ECO:0000256" key="9">
    <source>
        <dbReference type="ARBA" id="ARBA00022980"/>
    </source>
</evidence>
<keyword evidence="7" id="KW-0732">Signal</keyword>
<evidence type="ECO:0000313" key="15">
    <source>
        <dbReference type="EMBL" id="GJJ07075.1"/>
    </source>
</evidence>
<evidence type="ECO:0000256" key="7">
    <source>
        <dbReference type="ARBA" id="ARBA00022729"/>
    </source>
</evidence>
<evidence type="ECO:0000256" key="5">
    <source>
        <dbReference type="ARBA" id="ARBA00009451"/>
    </source>
</evidence>
<keyword evidence="11 14" id="KW-0472">Membrane</keyword>
<evidence type="ECO:0000256" key="12">
    <source>
        <dbReference type="ARBA" id="ARBA00023274"/>
    </source>
</evidence>
<keyword evidence="6 14" id="KW-0812">Transmembrane</keyword>
<dbReference type="InterPro" id="IPR001063">
    <property type="entry name" value="Ribosomal_uL22"/>
</dbReference>
<evidence type="ECO:0000256" key="13">
    <source>
        <dbReference type="RuleBase" id="RU004005"/>
    </source>
</evidence>
<dbReference type="AlphaFoldDB" id="A0AAV5A5A3"/>
<reference evidence="15" key="1">
    <citation type="submission" date="2021-10" db="EMBL/GenBank/DDBJ databases">
        <title>De novo Genome Assembly of Clathrus columnatus (Basidiomycota, Fungi) Using Illumina and Nanopore Sequence Data.</title>
        <authorList>
            <person name="Ogiso-Tanaka E."/>
            <person name="Itagaki H."/>
            <person name="Hosoya T."/>
            <person name="Hosaka K."/>
        </authorList>
    </citation>
    <scope>NUCLEOTIDE SEQUENCE</scope>
    <source>
        <strain evidence="15">MO-923</strain>
    </source>
</reference>
<comment type="similarity">
    <text evidence="5 13">Belongs to the universal ribosomal protein uL22 family.</text>
</comment>
<evidence type="ECO:0000256" key="3">
    <source>
        <dbReference type="ARBA" id="ARBA00004922"/>
    </source>
</evidence>
<dbReference type="PANTHER" id="PTHR21049">
    <property type="entry name" value="RIBOPHORIN I"/>
    <property type="match status" value="1"/>
</dbReference>
<keyword evidence="12 13" id="KW-0687">Ribonucleoprotein</keyword>
<evidence type="ECO:0000256" key="8">
    <source>
        <dbReference type="ARBA" id="ARBA00022824"/>
    </source>
</evidence>
<gene>
    <name evidence="15" type="ORF">Clacol_001274</name>
</gene>
<comment type="subcellular location">
    <subcellularLocation>
        <location evidence="2 14">Endoplasmic reticulum membrane</location>
        <topology evidence="2 14">Single-pass type I membrane protein</topology>
    </subcellularLocation>
</comment>
<dbReference type="Pfam" id="PF04597">
    <property type="entry name" value="Ribophorin_I"/>
    <property type="match status" value="1"/>
</dbReference>
<evidence type="ECO:0000256" key="11">
    <source>
        <dbReference type="ARBA" id="ARBA00023136"/>
    </source>
</evidence>
<dbReference type="InterPro" id="IPR036394">
    <property type="entry name" value="Ribosomal_uL22_sf"/>
</dbReference>
<name>A0AAV5A5A3_9AGAM</name>
<dbReference type="GO" id="GO:0008250">
    <property type="term" value="C:oligosaccharyltransferase complex"/>
    <property type="evidence" value="ECO:0007669"/>
    <property type="project" value="UniProtKB-UniRule"/>
</dbReference>
<evidence type="ECO:0000256" key="14">
    <source>
        <dbReference type="RuleBase" id="RU361143"/>
    </source>
</evidence>
<comment type="function">
    <text evidence="1 14">Subunit of the oligosaccharyl transferase (OST) complex that catalyzes the initial transfer of a defined glycan (Glc(3)Man(9)GlcNAc(2) in eukaryotes) from the lipid carrier dolichol-pyrophosphate to an asparagine residue within an Asn-X-Ser/Thr consensus motif in nascent polypeptide chains, the first step in protein N-glycosylation. N-glycosylation occurs cotranslationally and the complex associates with the Sec61 complex at the channel-forming translocon complex that mediates protein translocation across the endoplasmic reticulum (ER). All subunits are required for a maximal enzyme activity.</text>
</comment>
<evidence type="ECO:0000313" key="16">
    <source>
        <dbReference type="Proteomes" id="UP001050691"/>
    </source>
</evidence>
<dbReference type="GO" id="GO:0018279">
    <property type="term" value="P:protein N-linked glycosylation via asparagine"/>
    <property type="evidence" value="ECO:0007669"/>
    <property type="project" value="TreeGrafter"/>
</dbReference>
<dbReference type="GO" id="GO:0005840">
    <property type="term" value="C:ribosome"/>
    <property type="evidence" value="ECO:0007669"/>
    <property type="project" value="UniProtKB-KW"/>
</dbReference>
<keyword evidence="8 14" id="KW-0256">Endoplasmic reticulum</keyword>
<dbReference type="Proteomes" id="UP001050691">
    <property type="component" value="Unassembled WGS sequence"/>
</dbReference>
<dbReference type="Pfam" id="PF00237">
    <property type="entry name" value="Ribosomal_L22"/>
    <property type="match status" value="1"/>
</dbReference>
<keyword evidence="16" id="KW-1185">Reference proteome</keyword>
<comment type="similarity">
    <text evidence="4 14">Belongs to the OST1 family.</text>
</comment>
<dbReference type="InterPro" id="IPR007676">
    <property type="entry name" value="Ribophorin_I"/>
</dbReference>
<sequence>MQRAAQRTLRLVNTSITPLSSSLASSNGVQWNSKRHVGFHLFYIPDGMANPFNWVRERFAPTTLEPMTRTEEQTMRETDKAKGQGSVFDEVPKLLEKAEAETKPEDSLKFRPPQISKNKLQQKAATSFFKISHRKLNLLGQQISGKPIDYAILQMEFSHKRAAKRVKNMLVVARNHAMENKDLDRSKLIVAEAWVNKGKKRIKRIEPKGRGRMGIRVHPDSNLTVVLKEGRTVEEKAKMLLERRLKKIRSPGLMREDRPLIIAMRWSTTTAAAALLYSLPFSTFSYFANAAPSSAIENSAIVRTIELDGALTHISTRYTVRALENNVHEYTFALGERDAERTTWIEALIRSKGSDGTTALSLDEGVYDKESHAYLYTAKLPKALDAADEVTFELETIQSNAGVPTPLTVPQGEPQSLKYTTDLFVISPYATKSQRTKVRSPTPEIHSYTTPSDNYISPFDVSSASGPVKSGSTVTYGPYNTLPPSTTSAFHTVNQVPISIRYEISSPVLRILSLNRSVEISHWGSNLNIQDEIHLLNDGARLKGQFSRLQHQVTLYNHRPTNGILTELRLHLPAGISSPYFYDLNGNVSTSHFRPASVSSKVNLKKPSMSQWSILEFKPRYPILGGWSYNFTLGWDAPLGDSVHYDKKQDLYILSVPFWTPIPGASVDKAEVKIILPEAATDITVGTPFEMDFKDTINHITYLDTTGRPALVLFKEGITDYHTGSIYVSYRVPFSAHLKKPIAVSTAFMTLFLIALFVKRVDPRIQSTTPSTSSKKK</sequence>
<evidence type="ECO:0000256" key="4">
    <source>
        <dbReference type="ARBA" id="ARBA00008905"/>
    </source>
</evidence>
<dbReference type="Gene3D" id="3.90.470.10">
    <property type="entry name" value="Ribosomal protein L22/L17"/>
    <property type="match status" value="1"/>
</dbReference>
<comment type="caution">
    <text evidence="15">The sequence shown here is derived from an EMBL/GenBank/DDBJ whole genome shotgun (WGS) entry which is preliminary data.</text>
</comment>
<organism evidence="15 16">
    <name type="scientific">Clathrus columnatus</name>
    <dbReference type="NCBI Taxonomy" id="1419009"/>
    <lineage>
        <taxon>Eukaryota</taxon>
        <taxon>Fungi</taxon>
        <taxon>Dikarya</taxon>
        <taxon>Basidiomycota</taxon>
        <taxon>Agaricomycotina</taxon>
        <taxon>Agaricomycetes</taxon>
        <taxon>Phallomycetidae</taxon>
        <taxon>Phallales</taxon>
        <taxon>Clathraceae</taxon>
        <taxon>Clathrus</taxon>
    </lineage>
</organism>
<keyword evidence="9 13" id="KW-0689">Ribosomal protein</keyword>